<keyword evidence="3" id="KW-0131">Cell cycle</keyword>
<name>A0A0R2D968_9LACO</name>
<keyword evidence="2" id="KW-0472">Membrane</keyword>
<dbReference type="EMBL" id="AYYI01000048">
    <property type="protein sequence ID" value="KRM97131.1"/>
    <property type="molecule type" value="Genomic_DNA"/>
</dbReference>
<evidence type="ECO:0000256" key="2">
    <source>
        <dbReference type="SAM" id="Phobius"/>
    </source>
</evidence>
<reference evidence="3 4" key="1">
    <citation type="journal article" date="2015" name="Genome Announc.">
        <title>Expanding the biotechnology potential of lactobacilli through comparative genomics of 213 strains and associated genera.</title>
        <authorList>
            <person name="Sun Z."/>
            <person name="Harris H.M."/>
            <person name="McCann A."/>
            <person name="Guo C."/>
            <person name="Argimon S."/>
            <person name="Zhang W."/>
            <person name="Yang X."/>
            <person name="Jeffery I.B."/>
            <person name="Cooney J.C."/>
            <person name="Kagawa T.F."/>
            <person name="Liu W."/>
            <person name="Song Y."/>
            <person name="Salvetti E."/>
            <person name="Wrobel A."/>
            <person name="Rasinkangas P."/>
            <person name="Parkhill J."/>
            <person name="Rea M.C."/>
            <person name="O'Sullivan O."/>
            <person name="Ritari J."/>
            <person name="Douillard F.P."/>
            <person name="Paul Ross R."/>
            <person name="Yang R."/>
            <person name="Briner A.E."/>
            <person name="Felis G.E."/>
            <person name="de Vos W.M."/>
            <person name="Barrangou R."/>
            <person name="Klaenhammer T.R."/>
            <person name="Caufield P.W."/>
            <person name="Cui Y."/>
            <person name="Zhang H."/>
            <person name="O'Toole P.W."/>
        </authorList>
    </citation>
    <scope>NUCLEOTIDE SEQUENCE [LARGE SCALE GENOMIC DNA]</scope>
    <source>
        <strain evidence="3 4">DSM 20253</strain>
    </source>
</reference>
<organism evidence="3 4">
    <name type="scientific">Loigolactobacillus rennini DSM 20253</name>
    <dbReference type="NCBI Taxonomy" id="1423796"/>
    <lineage>
        <taxon>Bacteria</taxon>
        <taxon>Bacillati</taxon>
        <taxon>Bacillota</taxon>
        <taxon>Bacilli</taxon>
        <taxon>Lactobacillales</taxon>
        <taxon>Lactobacillaceae</taxon>
        <taxon>Loigolactobacillus</taxon>
    </lineage>
</organism>
<dbReference type="PATRIC" id="fig|1423796.3.peg.1836"/>
<evidence type="ECO:0000313" key="3">
    <source>
        <dbReference type="EMBL" id="KRM97131.1"/>
    </source>
</evidence>
<dbReference type="RefSeq" id="WP_057874249.1">
    <property type="nucleotide sequence ID" value="NZ_AYYI01000048.1"/>
</dbReference>
<comment type="caution">
    <text evidence="3">The sequence shown here is derived from an EMBL/GenBank/DDBJ whole genome shotgun (WGS) entry which is preliminary data.</text>
</comment>
<sequence>MADESAARDYRVSAVPATPEQTEPNIHIKTPVPASPAPNLNPVNQPTAVPNGRVAASAFEKVLLMLTGVITIVLASVIVATQVSVTSAQRHLQDVDQRITKVQAKNSDAKQTINEMLQSNHLNDVAAKDGLSFNEANIRNVGK</sequence>
<accession>A0A0R2D968</accession>
<proteinExistence type="predicted"/>
<keyword evidence="2" id="KW-1133">Transmembrane helix</keyword>
<keyword evidence="3" id="KW-0132">Cell division</keyword>
<keyword evidence="4" id="KW-1185">Reference proteome</keyword>
<feature type="compositionally biased region" description="Basic and acidic residues" evidence="1">
    <location>
        <begin position="1"/>
        <end position="11"/>
    </location>
</feature>
<keyword evidence="2" id="KW-0812">Transmembrane</keyword>
<dbReference type="Proteomes" id="UP000051638">
    <property type="component" value="Unassembled WGS sequence"/>
</dbReference>
<evidence type="ECO:0000256" key="1">
    <source>
        <dbReference type="SAM" id="MobiDB-lite"/>
    </source>
</evidence>
<evidence type="ECO:0000313" key="4">
    <source>
        <dbReference type="Proteomes" id="UP000051638"/>
    </source>
</evidence>
<feature type="transmembrane region" description="Helical" evidence="2">
    <location>
        <begin position="62"/>
        <end position="83"/>
    </location>
</feature>
<gene>
    <name evidence="3" type="ORF">FC24_GL001809</name>
</gene>
<dbReference type="OrthoDB" id="2298695at2"/>
<feature type="region of interest" description="Disordered" evidence="1">
    <location>
        <begin position="1"/>
        <end position="26"/>
    </location>
</feature>
<dbReference type="STRING" id="1423796.FC24_GL001809"/>
<protein>
    <submittedName>
        <fullName evidence="3">Protein required for the initiation of cell division</fullName>
    </submittedName>
</protein>
<dbReference type="AlphaFoldDB" id="A0A0R2D968"/>
<dbReference type="GO" id="GO:0051301">
    <property type="term" value="P:cell division"/>
    <property type="evidence" value="ECO:0007669"/>
    <property type="project" value="UniProtKB-KW"/>
</dbReference>